<evidence type="ECO:0000313" key="2">
    <source>
        <dbReference type="Proteomes" id="UP000030901"/>
    </source>
</evidence>
<dbReference type="RefSeq" id="WP_039103648.1">
    <property type="nucleotide sequence ID" value="NZ_CP009056.1"/>
</dbReference>
<evidence type="ECO:0000313" key="1">
    <source>
        <dbReference type="EMBL" id="AJA44255.1"/>
    </source>
</evidence>
<keyword evidence="2" id="KW-1185">Reference proteome</keyword>
<protein>
    <submittedName>
        <fullName evidence="1">Uncharacterized protein</fullName>
    </submittedName>
</protein>
<dbReference type="EMBL" id="CP009056">
    <property type="protein sequence ID" value="AJA44255.1"/>
    <property type="molecule type" value="Genomic_DNA"/>
</dbReference>
<dbReference type="OrthoDB" id="1046747at2"/>
<dbReference type="Proteomes" id="UP000030901">
    <property type="component" value="Chromosome"/>
</dbReference>
<dbReference type="KEGG" id="fpp:FPB0191_00423"/>
<gene>
    <name evidence="1" type="ORF">FPB0191_00423</name>
</gene>
<dbReference type="HOGENOM" id="CLU_923644_0_0_6"/>
<accession>A0A0A7RY55</accession>
<reference evidence="1 2" key="1">
    <citation type="journal article" date="2014" name="Appl. Environ. Microbiol.">
        <title>Gut symbionts from distinct hosts exhibit genotoxic activity via divergent colibactin biosynthetic pathways.</title>
        <authorList>
            <person name="Engel P."/>
            <person name="Vizcaino M.I."/>
            <person name="Crawford J.M."/>
        </authorList>
    </citation>
    <scope>NUCLEOTIDE SEQUENCE [LARGE SCALE GENOMIC DNA]</scope>
    <source>
        <strain evidence="1 2">PEB0191</strain>
    </source>
</reference>
<name>A0A0A7RY55_FRIPE</name>
<organism evidence="1 2">
    <name type="scientific">Frischella perrara</name>
    <dbReference type="NCBI Taxonomy" id="1267021"/>
    <lineage>
        <taxon>Bacteria</taxon>
        <taxon>Pseudomonadati</taxon>
        <taxon>Pseudomonadota</taxon>
        <taxon>Gammaproteobacteria</taxon>
        <taxon>Orbales</taxon>
        <taxon>Orbaceae</taxon>
        <taxon>Frischella</taxon>
    </lineage>
</organism>
<dbReference type="AlphaFoldDB" id="A0A0A7RY55"/>
<proteinExistence type="predicted"/>
<sequence length="301" mass="35511">MKYLAISKWLHNVSAQKNNNNLLFSELYTLTRICHLLIILMNLIFGFSNANSLTNQQINLLLENDDVQMFTPHSKVKKVTLSIEQSSDHQGKTIAEYSEAGLLINYYQVVVAKAENSKLINPRDTMITTLINVDEGKWQRKQTLGKLEIDNSIYTLKNDHITMTSSPSDLYHKQRKLKQNIFLSNQQTGTLVHFSYLSPPENEQLNIDYRFNQNQLLSDYRFFVIDENGDKTQVKLYFQYDKQLRLIHCNEEDDYQPHNQAPEKYLSYINYYDFDPLGNWQTKVENVHSQTVIYRRMIEYW</sequence>